<proteinExistence type="predicted"/>
<dbReference type="EMBL" id="LR796514">
    <property type="protein sequence ID" value="CAB4149261.1"/>
    <property type="molecule type" value="Genomic_DNA"/>
</dbReference>
<sequence length="73" mass="7781">MPNPTRIEVNCTTGEVLEIELTDAEVAELAYQAELAADAKVEEDRIAAEKAEAKAALLERLGITAEEAALLLA</sequence>
<accession>A0A6J5MTD6</accession>
<reference evidence="1" key="1">
    <citation type="submission" date="2020-04" db="EMBL/GenBank/DDBJ databases">
        <authorList>
            <person name="Chiriac C."/>
            <person name="Salcher M."/>
            <person name="Ghai R."/>
            <person name="Kavagutti S V."/>
        </authorList>
    </citation>
    <scope>NUCLEOTIDE SEQUENCE</scope>
</reference>
<evidence type="ECO:0000313" key="1">
    <source>
        <dbReference type="EMBL" id="CAB4149261.1"/>
    </source>
</evidence>
<gene>
    <name evidence="1" type="ORF">UFOVP538_20</name>
</gene>
<organism evidence="1">
    <name type="scientific">uncultured Caudovirales phage</name>
    <dbReference type="NCBI Taxonomy" id="2100421"/>
    <lineage>
        <taxon>Viruses</taxon>
        <taxon>Duplodnaviria</taxon>
        <taxon>Heunggongvirae</taxon>
        <taxon>Uroviricota</taxon>
        <taxon>Caudoviricetes</taxon>
        <taxon>Peduoviridae</taxon>
        <taxon>Maltschvirus</taxon>
        <taxon>Maltschvirus maltsch</taxon>
    </lineage>
</organism>
<protein>
    <submittedName>
        <fullName evidence="1">Uncharacterized protein</fullName>
    </submittedName>
</protein>
<name>A0A6J5MTD6_9CAUD</name>